<protein>
    <recommendedName>
        <fullName evidence="4">Ubiquitin-like domain-containing protein</fullName>
    </recommendedName>
</protein>
<evidence type="ECO:0000313" key="3">
    <source>
        <dbReference type="Proteomes" id="UP001470230"/>
    </source>
</evidence>
<dbReference type="Proteomes" id="UP001470230">
    <property type="component" value="Unassembled WGS sequence"/>
</dbReference>
<keyword evidence="3" id="KW-1185">Reference proteome</keyword>
<feature type="compositionally biased region" description="Polar residues" evidence="1">
    <location>
        <begin position="162"/>
        <end position="180"/>
    </location>
</feature>
<gene>
    <name evidence="2" type="ORF">M9Y10_035764</name>
</gene>
<proteinExistence type="predicted"/>
<organism evidence="2 3">
    <name type="scientific">Tritrichomonas musculus</name>
    <dbReference type="NCBI Taxonomy" id="1915356"/>
    <lineage>
        <taxon>Eukaryota</taxon>
        <taxon>Metamonada</taxon>
        <taxon>Parabasalia</taxon>
        <taxon>Tritrichomonadida</taxon>
        <taxon>Tritrichomonadidae</taxon>
        <taxon>Tritrichomonas</taxon>
    </lineage>
</organism>
<evidence type="ECO:0000256" key="1">
    <source>
        <dbReference type="SAM" id="MobiDB-lite"/>
    </source>
</evidence>
<sequence length="247" mass="27916">MNEIRNIKVVKTDGSAIQVRLNSFDIARSLALAGSLTEPVIIIHKGHCLYPFMSIASQDVADGDVVVLKPVKATQNQKTLANEICSKPILNNRHIRSSKQEKRYEYMKPEEKANQSPNNYSSLSNFRIFEELLRISDLQFNAYESSISGGFAYQQMAEILNNAPSPNDDNGLNVQSTENNDNSKSENLKTESNPNDVPLPIFWSTTDEEFNNQNQMKNLLFFKNNTSISNFVSKDIPNDLNKSQRHI</sequence>
<feature type="region of interest" description="Disordered" evidence="1">
    <location>
        <begin position="162"/>
        <end position="200"/>
    </location>
</feature>
<evidence type="ECO:0008006" key="4">
    <source>
        <dbReference type="Google" id="ProtNLM"/>
    </source>
</evidence>
<dbReference type="EMBL" id="JAPFFF010000056">
    <property type="protein sequence ID" value="KAK8838341.1"/>
    <property type="molecule type" value="Genomic_DNA"/>
</dbReference>
<name>A0ABR2GXH4_9EUKA</name>
<evidence type="ECO:0000313" key="2">
    <source>
        <dbReference type="EMBL" id="KAK8838341.1"/>
    </source>
</evidence>
<accession>A0ABR2GXH4</accession>
<comment type="caution">
    <text evidence="2">The sequence shown here is derived from an EMBL/GenBank/DDBJ whole genome shotgun (WGS) entry which is preliminary data.</text>
</comment>
<reference evidence="2 3" key="1">
    <citation type="submission" date="2024-04" db="EMBL/GenBank/DDBJ databases">
        <title>Tritrichomonas musculus Genome.</title>
        <authorList>
            <person name="Alves-Ferreira E."/>
            <person name="Grigg M."/>
            <person name="Lorenzi H."/>
            <person name="Galac M."/>
        </authorList>
    </citation>
    <scope>NUCLEOTIDE SEQUENCE [LARGE SCALE GENOMIC DNA]</scope>
    <source>
        <strain evidence="2 3">EAF2021</strain>
    </source>
</reference>